<evidence type="ECO:0000259" key="1">
    <source>
        <dbReference type="Pfam" id="PF08975"/>
    </source>
</evidence>
<dbReference type="Gene3D" id="3.90.1140.10">
    <property type="entry name" value="Cyclic phosphodiesterase"/>
    <property type="match status" value="1"/>
</dbReference>
<evidence type="ECO:0000313" key="3">
    <source>
        <dbReference type="Proteomes" id="UP001522662"/>
    </source>
</evidence>
<gene>
    <name evidence="2" type="ORF">MKJ03_09875</name>
</gene>
<keyword evidence="2" id="KW-0614">Plasmid</keyword>
<reference evidence="2 3" key="1">
    <citation type="submission" date="2022-03" db="EMBL/GenBank/DDBJ databases">
        <title>Rhizobium SSM4.3 sp. nov., isolated from Sediment (Gouqi Island).</title>
        <authorList>
            <person name="Chen G."/>
        </authorList>
    </citation>
    <scope>NUCLEOTIDE SEQUENCE [LARGE SCALE GENOMIC DNA]</scope>
    <source>
        <strain evidence="2 3">SSM4.3</strain>
        <plasmid evidence="2">unnamed</plasmid>
    </source>
</reference>
<protein>
    <submittedName>
        <fullName evidence="2">DUF1868 domain-containing protein</fullName>
    </submittedName>
</protein>
<dbReference type="EMBL" id="JALAYX010000002">
    <property type="protein sequence ID" value="MCJ8238638.1"/>
    <property type="molecule type" value="Genomic_DNA"/>
</dbReference>
<dbReference type="SUPFAM" id="SSF55144">
    <property type="entry name" value="LigT-like"/>
    <property type="match status" value="1"/>
</dbReference>
<dbReference type="Proteomes" id="UP001522662">
    <property type="component" value="Unassembled WGS sequence"/>
</dbReference>
<proteinExistence type="predicted"/>
<organism evidence="2 3">
    <name type="scientific">Peteryoungia algae</name>
    <dbReference type="NCBI Taxonomy" id="2919917"/>
    <lineage>
        <taxon>Bacteria</taxon>
        <taxon>Pseudomonadati</taxon>
        <taxon>Pseudomonadota</taxon>
        <taxon>Alphaproteobacteria</taxon>
        <taxon>Hyphomicrobiales</taxon>
        <taxon>Rhizobiaceae</taxon>
        <taxon>Peteryoungia</taxon>
    </lineage>
</organism>
<accession>A0ABT0CZR6</accession>
<comment type="caution">
    <text evidence="2">The sequence shown here is derived from an EMBL/GenBank/DDBJ whole genome shotgun (WGS) entry which is preliminary data.</text>
</comment>
<dbReference type="RefSeq" id="WP_245136446.1">
    <property type="nucleotide sequence ID" value="NZ_CP128477.1"/>
</dbReference>
<keyword evidence="3" id="KW-1185">Reference proteome</keyword>
<feature type="domain" description="DUF1868" evidence="1">
    <location>
        <begin position="28"/>
        <end position="140"/>
    </location>
</feature>
<dbReference type="InterPro" id="IPR009097">
    <property type="entry name" value="Cyclic_Pdiesterase"/>
</dbReference>
<dbReference type="Pfam" id="PF08975">
    <property type="entry name" value="2H-phosphodiest"/>
    <property type="match status" value="1"/>
</dbReference>
<evidence type="ECO:0000313" key="2">
    <source>
        <dbReference type="EMBL" id="MCJ8238638.1"/>
    </source>
</evidence>
<geneLocation type="plasmid" evidence="2">
    <name>unnamed</name>
</geneLocation>
<name>A0ABT0CZR6_9HYPH</name>
<dbReference type="InterPro" id="IPR015069">
    <property type="entry name" value="2H-PEstase_DUF1868"/>
</dbReference>
<sequence length="239" mass="27150">MTPDDLPAYLKICARAFNPDPPSHLGTRYNDVGLFLHEPGNTVVCHLVENSESASAIHAVRARFQAMPGADKLAFTAVSSLHMTLFQGIIETRRALPYWPADVSLEAPVDDMTAIFMDRLARFAPGEAFAIEVTHATPNGLMLDGVTARDRQVLKDWRRRLADLLGYRHPDHDAYVFHMTFAYMVERFDDETMAAWVPFLEDVVEDIRQRSPIIRLRAPAFCAFDDMNHFEELISFEPR</sequence>